<keyword evidence="5" id="KW-0547">Nucleotide-binding</keyword>
<dbReference type="Pfam" id="PF14363">
    <property type="entry name" value="AAA_assoc"/>
    <property type="match status" value="1"/>
</dbReference>
<dbReference type="SUPFAM" id="SSF52540">
    <property type="entry name" value="P-loop containing nucleoside triphosphate hydrolases"/>
    <property type="match status" value="1"/>
</dbReference>
<feature type="domain" description="AAA-type ATPase N-terminal" evidence="8">
    <location>
        <begin position="34"/>
        <end position="126"/>
    </location>
</feature>
<evidence type="ECO:0000259" key="8">
    <source>
        <dbReference type="Pfam" id="PF14363"/>
    </source>
</evidence>
<feature type="region of interest" description="Disordered" evidence="6">
    <location>
        <begin position="370"/>
        <end position="389"/>
    </location>
</feature>
<dbReference type="Proteomes" id="UP000188268">
    <property type="component" value="Unassembled WGS sequence"/>
</dbReference>
<evidence type="ECO:0000259" key="7">
    <source>
        <dbReference type="Pfam" id="PF00004"/>
    </source>
</evidence>
<evidence type="ECO:0000256" key="6">
    <source>
        <dbReference type="SAM" id="MobiDB-lite"/>
    </source>
</evidence>
<dbReference type="Gene3D" id="3.40.50.300">
    <property type="entry name" value="P-loop containing nucleotide triphosphate hydrolases"/>
    <property type="match status" value="1"/>
</dbReference>
<comment type="caution">
    <text evidence="10">The sequence shown here is derived from an EMBL/GenBank/DDBJ whole genome shotgun (WGS) entry which is preliminary data.</text>
</comment>
<keyword evidence="11" id="KW-1185">Reference proteome</keyword>
<dbReference type="InterPro" id="IPR027417">
    <property type="entry name" value="P-loop_NTPase"/>
</dbReference>
<gene>
    <name evidence="10" type="ORF">CCACVL1_26131</name>
</gene>
<evidence type="ECO:0000259" key="9">
    <source>
        <dbReference type="Pfam" id="PF25568"/>
    </source>
</evidence>
<dbReference type="GO" id="GO:0016887">
    <property type="term" value="F:ATP hydrolysis activity"/>
    <property type="evidence" value="ECO:0007669"/>
    <property type="project" value="InterPro"/>
</dbReference>
<dbReference type="OrthoDB" id="10251412at2759"/>
<dbReference type="AlphaFoldDB" id="A0A1R3GFX1"/>
<dbReference type="InterPro" id="IPR050747">
    <property type="entry name" value="Mitochondrial_chaperone_BCS1"/>
</dbReference>
<keyword evidence="2" id="KW-0378">Hydrolase</keyword>
<sequence length="389" mass="44722">MNFFNDVSPTSLFTAYASLSASMMLLQNAVYTIFPKQVRDYLSSKLINYFGRLKAETTLTVEEFWGAGTNEIYDAARLYLPTKIGPRNLKFKVGKLRSRETTDTELQEGEEVFDKFDNIIVKWRFCHEEPNNKNASDDYDIIGGEENKVIRLYIYDLIWKHMDLQHPATFDTLAIEPELKQAILDDLDRFISRKDFYRKIGKAWKRGQALLCIPNKSILVVEDIDSNKIVHNRSQQSDSDDDSDRYSYSPMKPEEFTLSGLLNSLDGLGSSCGDERIIIFTTNHKEKLDPALLRPGRMDMHINMSYCGSKSFRVLASNYLDLHAHHPLLEQIDGLLETTEVTPASLAEELLKNNDPDVALGEVVNFLKQKKMETEKKTKPRRSKRRKTN</sequence>
<dbReference type="InterPro" id="IPR003959">
    <property type="entry name" value="ATPase_AAA_core"/>
</dbReference>
<evidence type="ECO:0000313" key="11">
    <source>
        <dbReference type="Proteomes" id="UP000188268"/>
    </source>
</evidence>
<organism evidence="10 11">
    <name type="scientific">Corchorus capsularis</name>
    <name type="common">Jute</name>
    <dbReference type="NCBI Taxonomy" id="210143"/>
    <lineage>
        <taxon>Eukaryota</taxon>
        <taxon>Viridiplantae</taxon>
        <taxon>Streptophyta</taxon>
        <taxon>Embryophyta</taxon>
        <taxon>Tracheophyta</taxon>
        <taxon>Spermatophyta</taxon>
        <taxon>Magnoliopsida</taxon>
        <taxon>eudicotyledons</taxon>
        <taxon>Gunneridae</taxon>
        <taxon>Pentapetalae</taxon>
        <taxon>rosids</taxon>
        <taxon>malvids</taxon>
        <taxon>Malvales</taxon>
        <taxon>Malvaceae</taxon>
        <taxon>Grewioideae</taxon>
        <taxon>Apeibeae</taxon>
        <taxon>Corchorus</taxon>
    </lineage>
</organism>
<evidence type="ECO:0000256" key="4">
    <source>
        <dbReference type="ARBA" id="ARBA00022842"/>
    </source>
</evidence>
<protein>
    <submittedName>
        <fullName evidence="10">ATPase, AAA-type, core</fullName>
    </submittedName>
</protein>
<evidence type="ECO:0000256" key="2">
    <source>
        <dbReference type="ARBA" id="ARBA00022801"/>
    </source>
</evidence>
<feature type="domain" description="AAA+ ATPase At3g28540-like C-terminal" evidence="9">
    <location>
        <begin position="307"/>
        <end position="378"/>
    </location>
</feature>
<dbReference type="EMBL" id="AWWV01014437">
    <property type="protein sequence ID" value="OMO56985.1"/>
    <property type="molecule type" value="Genomic_DNA"/>
</dbReference>
<dbReference type="Pfam" id="PF25568">
    <property type="entry name" value="AAA_lid_At3g28540"/>
    <property type="match status" value="1"/>
</dbReference>
<comment type="cofactor">
    <cofactor evidence="1">
        <name>Mg(2+)</name>
        <dbReference type="ChEBI" id="CHEBI:18420"/>
    </cofactor>
</comment>
<dbReference type="Pfam" id="PF00004">
    <property type="entry name" value="AAA"/>
    <property type="match status" value="1"/>
</dbReference>
<dbReference type="InterPro" id="IPR058017">
    <property type="entry name" value="At3g28540-like_C"/>
</dbReference>
<comment type="similarity">
    <text evidence="5">Belongs to the AAA ATPase family.</text>
</comment>
<evidence type="ECO:0000256" key="3">
    <source>
        <dbReference type="ARBA" id="ARBA00022840"/>
    </source>
</evidence>
<feature type="compositionally biased region" description="Basic residues" evidence="6">
    <location>
        <begin position="378"/>
        <end position="389"/>
    </location>
</feature>
<dbReference type="Gramene" id="OMO56985">
    <property type="protein sequence ID" value="OMO56985"/>
    <property type="gene ID" value="CCACVL1_26131"/>
</dbReference>
<keyword evidence="4" id="KW-0460">Magnesium</keyword>
<dbReference type="Gene3D" id="6.10.280.40">
    <property type="match status" value="1"/>
</dbReference>
<dbReference type="InterPro" id="IPR003960">
    <property type="entry name" value="ATPase_AAA_CS"/>
</dbReference>
<name>A0A1R3GFX1_COCAP</name>
<dbReference type="GO" id="GO:0005524">
    <property type="term" value="F:ATP binding"/>
    <property type="evidence" value="ECO:0007669"/>
    <property type="project" value="UniProtKB-KW"/>
</dbReference>
<dbReference type="PROSITE" id="PS00674">
    <property type="entry name" value="AAA"/>
    <property type="match status" value="1"/>
</dbReference>
<dbReference type="InterPro" id="IPR025753">
    <property type="entry name" value="AAA_N_dom"/>
</dbReference>
<keyword evidence="3 5" id="KW-0067">ATP-binding</keyword>
<proteinExistence type="inferred from homology"/>
<evidence type="ECO:0000256" key="1">
    <source>
        <dbReference type="ARBA" id="ARBA00001946"/>
    </source>
</evidence>
<reference evidence="10 11" key="1">
    <citation type="submission" date="2013-09" db="EMBL/GenBank/DDBJ databases">
        <title>Corchorus capsularis genome sequencing.</title>
        <authorList>
            <person name="Alam M."/>
            <person name="Haque M.S."/>
            <person name="Islam M.S."/>
            <person name="Emdad E.M."/>
            <person name="Islam M.M."/>
            <person name="Ahmed B."/>
            <person name="Halim A."/>
            <person name="Hossen Q.M.M."/>
            <person name="Hossain M.Z."/>
            <person name="Ahmed R."/>
            <person name="Khan M.M."/>
            <person name="Islam R."/>
            <person name="Rashid M.M."/>
            <person name="Khan S.A."/>
            <person name="Rahman M.S."/>
            <person name="Alam M."/>
        </authorList>
    </citation>
    <scope>NUCLEOTIDE SEQUENCE [LARGE SCALE GENOMIC DNA]</scope>
    <source>
        <strain evidence="11">cv. CVL-1</strain>
        <tissue evidence="10">Whole seedling</tissue>
    </source>
</reference>
<evidence type="ECO:0000313" key="10">
    <source>
        <dbReference type="EMBL" id="OMO56985.1"/>
    </source>
</evidence>
<feature type="domain" description="ATPase AAA-type core" evidence="7">
    <location>
        <begin position="216"/>
        <end position="305"/>
    </location>
</feature>
<accession>A0A1R3GFX1</accession>
<dbReference type="STRING" id="210143.A0A1R3GFX1"/>
<dbReference type="PANTHER" id="PTHR23070">
    <property type="entry name" value="BCS1 AAA-TYPE ATPASE"/>
    <property type="match status" value="1"/>
</dbReference>
<evidence type="ECO:0000256" key="5">
    <source>
        <dbReference type="RuleBase" id="RU003651"/>
    </source>
</evidence>